<dbReference type="AlphaFoldDB" id="A0A9Q1H6V4"/>
<gene>
    <name evidence="1" type="ORF">HOLleu_22018</name>
</gene>
<accession>A0A9Q1H6V4</accession>
<name>A0A9Q1H6V4_HOLLE</name>
<dbReference type="OrthoDB" id="514299at2759"/>
<dbReference type="Proteomes" id="UP001152320">
    <property type="component" value="Chromosome 10"/>
</dbReference>
<evidence type="ECO:0000313" key="2">
    <source>
        <dbReference type="Proteomes" id="UP001152320"/>
    </source>
</evidence>
<sequence length="66" mass="7878">MPADTVYVTSVRHRASQFKSIYKYYSLSNRFGVNIRQFAKSPLKYFLKSKSDSKKVKSKWRKFHVI</sequence>
<proteinExistence type="predicted"/>
<keyword evidence="2" id="KW-1185">Reference proteome</keyword>
<organism evidence="1 2">
    <name type="scientific">Holothuria leucospilota</name>
    <name type="common">Black long sea cucumber</name>
    <name type="synonym">Mertensiothuria leucospilota</name>
    <dbReference type="NCBI Taxonomy" id="206669"/>
    <lineage>
        <taxon>Eukaryota</taxon>
        <taxon>Metazoa</taxon>
        <taxon>Echinodermata</taxon>
        <taxon>Eleutherozoa</taxon>
        <taxon>Echinozoa</taxon>
        <taxon>Holothuroidea</taxon>
        <taxon>Aspidochirotacea</taxon>
        <taxon>Aspidochirotida</taxon>
        <taxon>Holothuriidae</taxon>
        <taxon>Holothuria</taxon>
    </lineage>
</organism>
<evidence type="ECO:0000313" key="1">
    <source>
        <dbReference type="EMBL" id="KAJ8034963.1"/>
    </source>
</evidence>
<protein>
    <submittedName>
        <fullName evidence="1">Uncharacterized protein</fullName>
    </submittedName>
</protein>
<dbReference type="EMBL" id="JAIZAY010000010">
    <property type="protein sequence ID" value="KAJ8034963.1"/>
    <property type="molecule type" value="Genomic_DNA"/>
</dbReference>
<reference evidence="1" key="1">
    <citation type="submission" date="2021-10" db="EMBL/GenBank/DDBJ databases">
        <title>Tropical sea cucumber genome reveals ecological adaptation and Cuvierian tubules defense mechanism.</title>
        <authorList>
            <person name="Chen T."/>
        </authorList>
    </citation>
    <scope>NUCLEOTIDE SEQUENCE</scope>
    <source>
        <strain evidence="1">Nanhai2018</strain>
        <tissue evidence="1">Muscle</tissue>
    </source>
</reference>
<comment type="caution">
    <text evidence="1">The sequence shown here is derived from an EMBL/GenBank/DDBJ whole genome shotgun (WGS) entry which is preliminary data.</text>
</comment>